<comment type="caution">
    <text evidence="1">The sequence shown here is derived from an EMBL/GenBank/DDBJ whole genome shotgun (WGS) entry which is preliminary data.</text>
</comment>
<evidence type="ECO:0000313" key="2">
    <source>
        <dbReference type="Proteomes" id="UP000177565"/>
    </source>
</evidence>
<organism evidence="1 2">
    <name type="scientific">Candidatus Taylorbacteria bacterium RIFCSPHIGHO2_02_FULL_46_13</name>
    <dbReference type="NCBI Taxonomy" id="1802312"/>
    <lineage>
        <taxon>Bacteria</taxon>
        <taxon>Candidatus Tayloriibacteriota</taxon>
    </lineage>
</organism>
<dbReference type="Proteomes" id="UP000177565">
    <property type="component" value="Unassembled WGS sequence"/>
</dbReference>
<dbReference type="AlphaFoldDB" id="A0A1G2MRN0"/>
<gene>
    <name evidence="1" type="ORF">A3C06_01695</name>
</gene>
<accession>A0A1G2MRN0</accession>
<evidence type="ECO:0000313" key="1">
    <source>
        <dbReference type="EMBL" id="OHA26394.1"/>
    </source>
</evidence>
<proteinExistence type="predicted"/>
<protein>
    <submittedName>
        <fullName evidence="1">Uncharacterized protein</fullName>
    </submittedName>
</protein>
<name>A0A1G2MRN0_9BACT</name>
<reference evidence="1 2" key="1">
    <citation type="journal article" date="2016" name="Nat. Commun.">
        <title>Thousands of microbial genomes shed light on interconnected biogeochemical processes in an aquifer system.</title>
        <authorList>
            <person name="Anantharaman K."/>
            <person name="Brown C.T."/>
            <person name="Hug L.A."/>
            <person name="Sharon I."/>
            <person name="Castelle C.J."/>
            <person name="Probst A.J."/>
            <person name="Thomas B.C."/>
            <person name="Singh A."/>
            <person name="Wilkins M.J."/>
            <person name="Karaoz U."/>
            <person name="Brodie E.L."/>
            <person name="Williams K.H."/>
            <person name="Hubbard S.S."/>
            <person name="Banfield J.F."/>
        </authorList>
    </citation>
    <scope>NUCLEOTIDE SEQUENCE [LARGE SCALE GENOMIC DNA]</scope>
</reference>
<dbReference type="EMBL" id="MHRQ01000021">
    <property type="protein sequence ID" value="OHA26394.1"/>
    <property type="molecule type" value="Genomic_DNA"/>
</dbReference>
<sequence length="431" mass="48927">MSFETPPPASFEQEGNERKSIRERIVFPHVQPILEALEKQFEGTDKKLDSEVVKDILYEFIEQRINRAGVYESSEQGASFPWGVTDTAELAKKLYSRYSGEVLPEKLEPNPEKRKKEFMFTSLQLVQSGSQFAFMEEPLHQAVKDLPRALSMLKDGKEPEANEIYTLGSPTNELGSMSPEFLEKIKNGKVFDEFGKLYSEFIKSKIREKQEKDTEILLYGQSMGASFATGTAKHLLDDESVTQSREAAEEKDTPFLQVRLDMPVGSADTPEKRKKWQIPVGFALDTAYTMATDPYLRTAMANDKKFLSSTQEIFTERSMPPVMSEEQVALKKQGIKEAINSLRAGTPIPEDLKVTNVVGLYDPLMYSGEFNKEMKAHKKEHRGSLGKSMVSKSPGQRTFGINMHHTMPYLRENELNRFYQAAKSLKDLKQS</sequence>